<dbReference type="GeneID" id="63713531"/>
<evidence type="ECO:0000256" key="2">
    <source>
        <dbReference type="ARBA" id="ARBA00023125"/>
    </source>
</evidence>
<dbReference type="GO" id="GO:0005634">
    <property type="term" value="C:nucleus"/>
    <property type="evidence" value="ECO:0007669"/>
    <property type="project" value="UniProtKB-SubCell"/>
</dbReference>
<evidence type="ECO:0000259" key="6">
    <source>
        <dbReference type="PROSITE" id="PS51325"/>
    </source>
</evidence>
<organism evidence="7 8">
    <name type="scientific">Drechmeria coniospora</name>
    <name type="common">Nematophagous fungus</name>
    <name type="synonym">Meria coniospora</name>
    <dbReference type="NCBI Taxonomy" id="98403"/>
    <lineage>
        <taxon>Eukaryota</taxon>
        <taxon>Fungi</taxon>
        <taxon>Dikarya</taxon>
        <taxon>Ascomycota</taxon>
        <taxon>Pezizomycotina</taxon>
        <taxon>Sordariomycetes</taxon>
        <taxon>Hypocreomycetidae</taxon>
        <taxon>Hypocreales</taxon>
        <taxon>Ophiocordycipitaceae</taxon>
        <taxon>Drechmeria</taxon>
    </lineage>
</organism>
<name>A0A151GRK4_DRECN</name>
<proteinExistence type="inferred from homology"/>
<dbReference type="GO" id="GO:0045895">
    <property type="term" value="P:positive regulation of mating-type specific transcription, DNA-templated"/>
    <property type="evidence" value="ECO:0007669"/>
    <property type="project" value="InterPro"/>
</dbReference>
<dbReference type="Proteomes" id="UP000076580">
    <property type="component" value="Chromosome 01"/>
</dbReference>
<dbReference type="GO" id="GO:0008301">
    <property type="term" value="F:DNA binding, bending"/>
    <property type="evidence" value="ECO:0007669"/>
    <property type="project" value="InterPro"/>
</dbReference>
<keyword evidence="2 5" id="KW-0238">DNA-binding</keyword>
<evidence type="ECO:0000256" key="1">
    <source>
        <dbReference type="ARBA" id="ARBA00023015"/>
    </source>
</evidence>
<dbReference type="RefSeq" id="XP_040659106.1">
    <property type="nucleotide sequence ID" value="XM_040798223.1"/>
</dbReference>
<dbReference type="InParanoid" id="A0A151GRK4"/>
<dbReference type="AlphaFoldDB" id="A0A151GRK4"/>
<protein>
    <submittedName>
        <fullName evidence="7">MAT1-1-1</fullName>
    </submittedName>
</protein>
<evidence type="ECO:0000313" key="7">
    <source>
        <dbReference type="EMBL" id="KYK59754.1"/>
    </source>
</evidence>
<comment type="caution">
    <text evidence="7">The sequence shown here is derived from an EMBL/GenBank/DDBJ whole genome shotgun (WGS) entry which is preliminary data.</text>
</comment>
<keyword evidence="4 5" id="KW-0539">Nucleus</keyword>
<dbReference type="EMBL" id="LAYC01000001">
    <property type="protein sequence ID" value="KYK59754.1"/>
    <property type="molecule type" value="Genomic_DNA"/>
</dbReference>
<evidence type="ECO:0000313" key="8">
    <source>
        <dbReference type="Proteomes" id="UP000076580"/>
    </source>
</evidence>
<sequence>MKQKNITTRAEILQRLSAVQCLELLQLMPDDTLLELAGRYFETLTDSEILRSHENSAPNIGKDHVKIASDRAKRPLNAFMAFRCYYLKIFPDVQQKDASGFLTLLWGKDSARNKWALIAKVYSFVRDEIGKDKVSLSTFLGLACPTMGIVQPSEYLETFGWTIVNEEDGPKILCRDEAKSSAIVEQSDANFDYFPSTEMELLSTLVRVGYFPDQGMDLIERMGSNQSGIMTTRGNKFNLPVSYTKEKADFIQIIRDDPIQATKDILGECYDDYTIRELGVKTHNVGNVETISHLSMEREYQDPSLFYNYASTHQGIGLPVFEENVLHFDGIPENESYDINNPFDLDEMLGHTQSEGERSEYAVSDVLSSN</sequence>
<keyword evidence="8" id="KW-1185">Reference proteome</keyword>
<dbReference type="InterPro" id="IPR006856">
    <property type="entry name" value="MATalpha_HMGbox"/>
</dbReference>
<dbReference type="PROSITE" id="PS51325">
    <property type="entry name" value="ALPHA_BOX"/>
    <property type="match status" value="1"/>
</dbReference>
<gene>
    <name evidence="7" type="ORF">DCS_00888</name>
</gene>
<keyword evidence="1 5" id="KW-0805">Transcription regulation</keyword>
<dbReference type="Pfam" id="PF04769">
    <property type="entry name" value="MATalpha_HMGbox"/>
    <property type="match status" value="1"/>
</dbReference>
<comment type="subcellular location">
    <subcellularLocation>
        <location evidence="5">Nucleus</location>
    </subcellularLocation>
</comment>
<evidence type="ECO:0000256" key="3">
    <source>
        <dbReference type="ARBA" id="ARBA00023163"/>
    </source>
</evidence>
<evidence type="ECO:0000256" key="4">
    <source>
        <dbReference type="ARBA" id="ARBA00023242"/>
    </source>
</evidence>
<accession>A0A151GRK4</accession>
<keyword evidence="3 5" id="KW-0804">Transcription</keyword>
<evidence type="ECO:0000256" key="5">
    <source>
        <dbReference type="RuleBase" id="RU003516"/>
    </source>
</evidence>
<comment type="similarity">
    <text evidence="5">Belongs to the MATALPHA1 family.</text>
</comment>
<reference evidence="7 8" key="1">
    <citation type="journal article" date="2016" name="Sci. Rep.">
        <title>Insights into Adaptations to a Near-Obligate Nematode Endoparasitic Lifestyle from the Finished Genome of Drechmeria coniospora.</title>
        <authorList>
            <person name="Zhang L."/>
            <person name="Zhou Z."/>
            <person name="Guo Q."/>
            <person name="Fokkens L."/>
            <person name="Miskei M."/>
            <person name="Pocsi I."/>
            <person name="Zhang W."/>
            <person name="Chen M."/>
            <person name="Wang L."/>
            <person name="Sun Y."/>
            <person name="Donzelli B.G."/>
            <person name="Gibson D.M."/>
            <person name="Nelson D.R."/>
            <person name="Luo J.G."/>
            <person name="Rep M."/>
            <person name="Liu H."/>
            <person name="Yang S."/>
            <person name="Wang J."/>
            <person name="Krasnoff S.B."/>
            <person name="Xu Y."/>
            <person name="Molnar I."/>
            <person name="Lin M."/>
        </authorList>
    </citation>
    <scope>NUCLEOTIDE SEQUENCE [LARGE SCALE GENOMIC DNA]</scope>
    <source>
        <strain evidence="7 8">ARSEF 6962</strain>
    </source>
</reference>
<feature type="domain" description="Alpha box" evidence="6">
    <location>
        <begin position="71"/>
        <end position="126"/>
    </location>
</feature>